<feature type="transmembrane region" description="Helical" evidence="1">
    <location>
        <begin position="20"/>
        <end position="41"/>
    </location>
</feature>
<dbReference type="OrthoDB" id="8527856at2"/>
<evidence type="ECO:0000313" key="2">
    <source>
        <dbReference type="EMBL" id="GAP38249.1"/>
    </source>
</evidence>
<dbReference type="Proteomes" id="UP000037660">
    <property type="component" value="Unassembled WGS sequence"/>
</dbReference>
<keyword evidence="1" id="KW-0812">Transmembrane</keyword>
<keyword evidence="1" id="KW-0472">Membrane</keyword>
<proteinExistence type="predicted"/>
<organism evidence="2 3">
    <name type="scientific">Piscinibacter sakaiensis</name>
    <name type="common">Ideonella sakaiensis</name>
    <dbReference type="NCBI Taxonomy" id="1547922"/>
    <lineage>
        <taxon>Bacteria</taxon>
        <taxon>Pseudomonadati</taxon>
        <taxon>Pseudomonadota</taxon>
        <taxon>Betaproteobacteria</taxon>
        <taxon>Burkholderiales</taxon>
        <taxon>Sphaerotilaceae</taxon>
        <taxon>Piscinibacter</taxon>
    </lineage>
</organism>
<name>A0A0K8P6V2_PISS1</name>
<protein>
    <recommendedName>
        <fullName evidence="4">Transmembrane protein</fullName>
    </recommendedName>
</protein>
<dbReference type="EMBL" id="BBYR01000069">
    <property type="protein sequence ID" value="GAP38249.1"/>
    <property type="molecule type" value="Genomic_DNA"/>
</dbReference>
<dbReference type="AlphaFoldDB" id="A0A0K8P6V2"/>
<reference evidence="2 3" key="2">
    <citation type="journal article" date="2016" name="Science">
        <title>A bacterium that degrades and assimilates poly(ethylene terephthalate).</title>
        <authorList>
            <person name="Yoshida S."/>
            <person name="Hiraga K."/>
            <person name="Takehana T."/>
            <person name="Taniguchi I."/>
            <person name="Yamaji H."/>
            <person name="Maeda Y."/>
            <person name="Toyohara K."/>
            <person name="Miyamoto K."/>
            <person name="Kimura Y."/>
            <person name="Oda K."/>
        </authorList>
    </citation>
    <scope>NUCLEOTIDE SEQUENCE [LARGE SCALE GENOMIC DNA]</scope>
    <source>
        <strain evidence="3">NBRC 110686 / TISTR 2288 / 201-F6</strain>
    </source>
</reference>
<evidence type="ECO:0008006" key="4">
    <source>
        <dbReference type="Google" id="ProtNLM"/>
    </source>
</evidence>
<dbReference type="RefSeq" id="WP_054022112.1">
    <property type="nucleotide sequence ID" value="NZ_BBYR01000069.1"/>
</dbReference>
<evidence type="ECO:0000313" key="3">
    <source>
        <dbReference type="Proteomes" id="UP000037660"/>
    </source>
</evidence>
<keyword evidence="1" id="KW-1133">Transmembrane helix</keyword>
<feature type="transmembrane region" description="Helical" evidence="1">
    <location>
        <begin position="47"/>
        <end position="76"/>
    </location>
</feature>
<evidence type="ECO:0000256" key="1">
    <source>
        <dbReference type="SAM" id="Phobius"/>
    </source>
</evidence>
<gene>
    <name evidence="2" type="ORF">ISF6_4443</name>
</gene>
<sequence>MSSLPFVGRPLHDLQRAVVLPFKAVFVVGLCGLINAMTYSGQWWVKWVALGMGIAVVVALARVLRWLLLALAVLWVGRWLQRRHGAAAAAAFEAWAARTPAVADALAAWRRRAAGGTAPVAGG</sequence>
<dbReference type="STRING" id="1547922.ISF6_4443"/>
<reference evidence="3" key="1">
    <citation type="submission" date="2015-07" db="EMBL/GenBank/DDBJ databases">
        <title>Discovery of a poly(ethylene terephthalate assimilation.</title>
        <authorList>
            <person name="Yoshida S."/>
            <person name="Hiraga K."/>
            <person name="Takehana T."/>
            <person name="Taniguchi I."/>
            <person name="Yamaji H."/>
            <person name="Maeda Y."/>
            <person name="Toyohara K."/>
            <person name="Miyamoto K."/>
            <person name="Kimura Y."/>
            <person name="Oda K."/>
        </authorList>
    </citation>
    <scope>NUCLEOTIDE SEQUENCE [LARGE SCALE GENOMIC DNA]</scope>
    <source>
        <strain evidence="3">NBRC 110686 / TISTR 2288 / 201-F6</strain>
    </source>
</reference>
<accession>A0A0K8P6V2</accession>
<keyword evidence="3" id="KW-1185">Reference proteome</keyword>
<comment type="caution">
    <text evidence="2">The sequence shown here is derived from an EMBL/GenBank/DDBJ whole genome shotgun (WGS) entry which is preliminary data.</text>
</comment>